<reference evidence="6 7" key="1">
    <citation type="journal article" date="2020" name="Biotechnol. Biofuels">
        <title>New insights from the biogas microbiome by comprehensive genome-resolved metagenomics of nearly 1600 species originating from multiple anaerobic digesters.</title>
        <authorList>
            <person name="Campanaro S."/>
            <person name="Treu L."/>
            <person name="Rodriguez-R L.M."/>
            <person name="Kovalovszki A."/>
            <person name="Ziels R.M."/>
            <person name="Maus I."/>
            <person name="Zhu X."/>
            <person name="Kougias P.G."/>
            <person name="Basile A."/>
            <person name="Luo G."/>
            <person name="Schluter A."/>
            <person name="Konstantinidis K.T."/>
            <person name="Angelidaki I."/>
        </authorList>
    </citation>
    <scope>NUCLEOTIDE SEQUENCE [LARGE SCALE GENOMIC DNA]</scope>
    <source>
        <strain evidence="6">AS27yjCOA_65</strain>
    </source>
</reference>
<dbReference type="Proteomes" id="UP000524246">
    <property type="component" value="Unassembled WGS sequence"/>
</dbReference>
<feature type="domain" description="Response regulatory" evidence="5">
    <location>
        <begin position="1"/>
        <end position="40"/>
    </location>
</feature>
<dbReference type="PANTHER" id="PTHR32071:SF57">
    <property type="entry name" value="C4-DICARBOXYLATE TRANSPORT TRANSCRIPTIONAL REGULATORY PROTEIN DCTD"/>
    <property type="match status" value="1"/>
</dbReference>
<keyword evidence="1" id="KW-0547">Nucleotide-binding</keyword>
<organism evidence="6 7">
    <name type="scientific">SAR324 cluster bacterium</name>
    <dbReference type="NCBI Taxonomy" id="2024889"/>
    <lineage>
        <taxon>Bacteria</taxon>
        <taxon>Deltaproteobacteria</taxon>
        <taxon>SAR324 cluster</taxon>
    </lineage>
</organism>
<dbReference type="SUPFAM" id="SSF52540">
    <property type="entry name" value="P-loop containing nucleoside triphosphate hydrolases"/>
    <property type="match status" value="1"/>
</dbReference>
<dbReference type="InterPro" id="IPR002078">
    <property type="entry name" value="Sigma_54_int"/>
</dbReference>
<dbReference type="InterPro" id="IPR001789">
    <property type="entry name" value="Sig_transdc_resp-reg_receiver"/>
</dbReference>
<gene>
    <name evidence="6" type="ORF">GYA55_03360</name>
</gene>
<dbReference type="Gene3D" id="3.40.50.300">
    <property type="entry name" value="P-loop containing nucleotide triphosphate hydrolases"/>
    <property type="match status" value="1"/>
</dbReference>
<feature type="domain" description="Sigma-54 factor interaction" evidence="4">
    <location>
        <begin position="66"/>
        <end position="141"/>
    </location>
</feature>
<sequence length="141" mass="15317">MLTAATTIRSAVEAMKLGAIDYITKPFDIDELSSLIIRLLENNSRSELSAGTSTTKREDNRAYSTIIGSSPGMSGVLDQIKQIAEKDTTVLITGESGTGKELIAREIHRRSKRKDAPFVALNCAAIPENLIESELFGFEKG</sequence>
<dbReference type="InterPro" id="IPR027417">
    <property type="entry name" value="P-loop_NTPase"/>
</dbReference>
<dbReference type="SUPFAM" id="SSF52172">
    <property type="entry name" value="CheY-like"/>
    <property type="match status" value="1"/>
</dbReference>
<evidence type="ECO:0000256" key="2">
    <source>
        <dbReference type="ARBA" id="ARBA00022840"/>
    </source>
</evidence>
<evidence type="ECO:0000256" key="1">
    <source>
        <dbReference type="ARBA" id="ARBA00022741"/>
    </source>
</evidence>
<dbReference type="InterPro" id="IPR025662">
    <property type="entry name" value="Sigma_54_int_dom_ATP-bd_1"/>
</dbReference>
<dbReference type="InterPro" id="IPR011006">
    <property type="entry name" value="CheY-like_superfamily"/>
</dbReference>
<dbReference type="GO" id="GO:0006355">
    <property type="term" value="P:regulation of DNA-templated transcription"/>
    <property type="evidence" value="ECO:0007669"/>
    <property type="project" value="InterPro"/>
</dbReference>
<dbReference type="Pfam" id="PF00158">
    <property type="entry name" value="Sigma54_activat"/>
    <property type="match status" value="1"/>
</dbReference>
<comment type="caution">
    <text evidence="6">The sequence shown here is derived from an EMBL/GenBank/DDBJ whole genome shotgun (WGS) entry which is preliminary data.</text>
</comment>
<keyword evidence="2" id="KW-0067">ATP-binding</keyword>
<dbReference type="AlphaFoldDB" id="A0A7X9FPX8"/>
<evidence type="ECO:0000259" key="4">
    <source>
        <dbReference type="PROSITE" id="PS50045"/>
    </source>
</evidence>
<evidence type="ECO:0000259" key="5">
    <source>
        <dbReference type="PROSITE" id="PS50110"/>
    </source>
</evidence>
<name>A0A7X9FPX8_9DELT</name>
<dbReference type="EMBL" id="JAAZON010000130">
    <property type="protein sequence ID" value="NMC62183.1"/>
    <property type="molecule type" value="Genomic_DNA"/>
</dbReference>
<feature type="non-terminal residue" evidence="6">
    <location>
        <position position="141"/>
    </location>
</feature>
<evidence type="ECO:0000256" key="3">
    <source>
        <dbReference type="PROSITE-ProRule" id="PRU00169"/>
    </source>
</evidence>
<evidence type="ECO:0000313" key="6">
    <source>
        <dbReference type="EMBL" id="NMC62183.1"/>
    </source>
</evidence>
<protein>
    <submittedName>
        <fullName evidence="6">Sigma-54-dependent Fis family transcriptional regulator</fullName>
    </submittedName>
</protein>
<evidence type="ECO:0000313" key="7">
    <source>
        <dbReference type="Proteomes" id="UP000524246"/>
    </source>
</evidence>
<dbReference type="GO" id="GO:0005524">
    <property type="term" value="F:ATP binding"/>
    <property type="evidence" value="ECO:0007669"/>
    <property type="project" value="UniProtKB-KW"/>
</dbReference>
<dbReference type="PROSITE" id="PS50110">
    <property type="entry name" value="RESPONSE_REGULATORY"/>
    <property type="match status" value="1"/>
</dbReference>
<proteinExistence type="predicted"/>
<dbReference type="CDD" id="cd00009">
    <property type="entry name" value="AAA"/>
    <property type="match status" value="1"/>
</dbReference>
<dbReference type="PANTHER" id="PTHR32071">
    <property type="entry name" value="TRANSCRIPTIONAL REGULATORY PROTEIN"/>
    <property type="match status" value="1"/>
</dbReference>
<dbReference type="Gene3D" id="3.40.50.2300">
    <property type="match status" value="1"/>
</dbReference>
<accession>A0A7X9FPX8</accession>
<dbReference type="PROSITE" id="PS50045">
    <property type="entry name" value="SIGMA54_INTERACT_4"/>
    <property type="match status" value="1"/>
</dbReference>
<comment type="caution">
    <text evidence="3">Lacks conserved residue(s) required for the propagation of feature annotation.</text>
</comment>
<dbReference type="PROSITE" id="PS00675">
    <property type="entry name" value="SIGMA54_INTERACT_1"/>
    <property type="match status" value="1"/>
</dbReference>
<dbReference type="GO" id="GO:0000160">
    <property type="term" value="P:phosphorelay signal transduction system"/>
    <property type="evidence" value="ECO:0007669"/>
    <property type="project" value="InterPro"/>
</dbReference>